<evidence type="ECO:0000313" key="4">
    <source>
        <dbReference type="Proteomes" id="UP000559027"/>
    </source>
</evidence>
<keyword evidence="4" id="KW-1185">Reference proteome</keyword>
<gene>
    <name evidence="3" type="ORF">D9756_006922</name>
</gene>
<feature type="coiled-coil region" evidence="1">
    <location>
        <begin position="246"/>
        <end position="284"/>
    </location>
</feature>
<dbReference type="AlphaFoldDB" id="A0A8H5D6Q1"/>
<reference evidence="3 4" key="1">
    <citation type="journal article" date="2020" name="ISME J.">
        <title>Uncovering the hidden diversity of litter-decomposition mechanisms in mushroom-forming fungi.</title>
        <authorList>
            <person name="Floudas D."/>
            <person name="Bentzer J."/>
            <person name="Ahren D."/>
            <person name="Johansson T."/>
            <person name="Persson P."/>
            <person name="Tunlid A."/>
        </authorList>
    </citation>
    <scope>NUCLEOTIDE SEQUENCE [LARGE SCALE GENOMIC DNA]</scope>
    <source>
        <strain evidence="3 4">CBS 146.42</strain>
    </source>
</reference>
<comment type="caution">
    <text evidence="3">The sequence shown here is derived from an EMBL/GenBank/DDBJ whole genome shotgun (WGS) entry which is preliminary data.</text>
</comment>
<keyword evidence="1" id="KW-0175">Coiled coil</keyword>
<evidence type="ECO:0000256" key="1">
    <source>
        <dbReference type="SAM" id="Coils"/>
    </source>
</evidence>
<proteinExistence type="predicted"/>
<feature type="region of interest" description="Disordered" evidence="2">
    <location>
        <begin position="1"/>
        <end position="23"/>
    </location>
</feature>
<protein>
    <submittedName>
        <fullName evidence="3">Uncharacterized protein</fullName>
    </submittedName>
</protein>
<dbReference type="EMBL" id="JAACJO010000009">
    <property type="protein sequence ID" value="KAF5354213.1"/>
    <property type="molecule type" value="Genomic_DNA"/>
</dbReference>
<sequence>MRRKDPPTNNRTPSSSSSMLEGRGHECLKSADEVAKMMQKDDIVILLWSWIVLDRQKLFNLLAGTQRDLDTWKFVAKEVKHPVSGARILLVSTTDAYSYFMLERKQGLERILSRMNKVGVKLGAHTWVHHITDTWPIKHGMPVGWDELKESLNRDVAMKMSNVTFLSICWEEAGLEEGQERELNIRTMLREDADRGLAFGQLPVMDRNEAWCIIDGIIELTTTLLDQRAGKEERSGRLSKLADDIRERKIKKDEEAREKAEEARKKAEEARKKAEEVVKKAEEDSRVRLLQHELRMLYAELDKTEHGKGVKAKFQRASDDQKRIMERLIGQLCGEWLEPEEKERLEKVIEEEYILCLRDFRGHFAEVRAMGIEVGFNLREFYGLLEPEKKWLGIF</sequence>
<name>A0A8H5D6Q1_9AGAR</name>
<evidence type="ECO:0000313" key="3">
    <source>
        <dbReference type="EMBL" id="KAF5354213.1"/>
    </source>
</evidence>
<accession>A0A8H5D6Q1</accession>
<dbReference type="Proteomes" id="UP000559027">
    <property type="component" value="Unassembled WGS sequence"/>
</dbReference>
<evidence type="ECO:0000256" key="2">
    <source>
        <dbReference type="SAM" id="MobiDB-lite"/>
    </source>
</evidence>
<organism evidence="3 4">
    <name type="scientific">Leucocoprinus leucothites</name>
    <dbReference type="NCBI Taxonomy" id="201217"/>
    <lineage>
        <taxon>Eukaryota</taxon>
        <taxon>Fungi</taxon>
        <taxon>Dikarya</taxon>
        <taxon>Basidiomycota</taxon>
        <taxon>Agaricomycotina</taxon>
        <taxon>Agaricomycetes</taxon>
        <taxon>Agaricomycetidae</taxon>
        <taxon>Agaricales</taxon>
        <taxon>Agaricineae</taxon>
        <taxon>Agaricaceae</taxon>
        <taxon>Leucocoprinus</taxon>
    </lineage>
</organism>